<organism evidence="9">
    <name type="scientific">Oikopleura dioica</name>
    <name type="common">Tunicate</name>
    <dbReference type="NCBI Taxonomy" id="34765"/>
    <lineage>
        <taxon>Eukaryota</taxon>
        <taxon>Metazoa</taxon>
        <taxon>Chordata</taxon>
        <taxon>Tunicata</taxon>
        <taxon>Appendicularia</taxon>
        <taxon>Copelata</taxon>
        <taxon>Oikopleuridae</taxon>
        <taxon>Oikopleura</taxon>
    </lineage>
</organism>
<evidence type="ECO:0000256" key="4">
    <source>
        <dbReference type="ARBA" id="ARBA00022786"/>
    </source>
</evidence>
<dbReference type="AlphaFoldDB" id="E4WRF5"/>
<keyword evidence="3" id="KW-0498">Mitosis</keyword>
<dbReference type="SMART" id="SM00028">
    <property type="entry name" value="TPR"/>
    <property type="match status" value="3"/>
</dbReference>
<feature type="region of interest" description="Disordered" evidence="8">
    <location>
        <begin position="555"/>
        <end position="636"/>
    </location>
</feature>
<dbReference type="PROSITE" id="PS50005">
    <property type="entry name" value="TPR"/>
    <property type="match status" value="2"/>
</dbReference>
<dbReference type="Pfam" id="PF13181">
    <property type="entry name" value="TPR_8"/>
    <property type="match status" value="1"/>
</dbReference>
<evidence type="ECO:0000313" key="9">
    <source>
        <dbReference type="EMBL" id="CBY20336.1"/>
    </source>
</evidence>
<dbReference type="PANTHER" id="PTHR12558:SF9">
    <property type="entry name" value="CELL DIVISION CYCLE PROTEIN 16 HOMOLOG"/>
    <property type="match status" value="1"/>
</dbReference>
<evidence type="ECO:0000256" key="5">
    <source>
        <dbReference type="ARBA" id="ARBA00022803"/>
    </source>
</evidence>
<evidence type="ECO:0000256" key="3">
    <source>
        <dbReference type="ARBA" id="ARBA00022776"/>
    </source>
</evidence>
<dbReference type="PANTHER" id="PTHR12558">
    <property type="entry name" value="CELL DIVISION CYCLE 16,23,27"/>
    <property type="match status" value="1"/>
</dbReference>
<keyword evidence="2" id="KW-0677">Repeat</keyword>
<keyword evidence="5 7" id="KW-0802">TPR repeat</keyword>
<evidence type="ECO:0000313" key="10">
    <source>
        <dbReference type="Proteomes" id="UP000001307"/>
    </source>
</evidence>
<accession>E4WRF5</accession>
<dbReference type="GO" id="GO:0005680">
    <property type="term" value="C:anaphase-promoting complex"/>
    <property type="evidence" value="ECO:0007669"/>
    <property type="project" value="TreeGrafter"/>
</dbReference>
<keyword evidence="1" id="KW-0132">Cell division</keyword>
<dbReference type="SUPFAM" id="SSF48452">
    <property type="entry name" value="TPR-like"/>
    <property type="match status" value="1"/>
</dbReference>
<keyword evidence="6" id="KW-0131">Cell cycle</keyword>
<dbReference type="FunCoup" id="E4WRF5">
    <property type="interactions" value="264"/>
</dbReference>
<reference evidence="9" key="1">
    <citation type="journal article" date="2010" name="Science">
        <title>Plasticity of animal genome architecture unmasked by rapid evolution of a pelagic tunicate.</title>
        <authorList>
            <person name="Denoeud F."/>
            <person name="Henriet S."/>
            <person name="Mungpakdee S."/>
            <person name="Aury J.M."/>
            <person name="Da Silva C."/>
            <person name="Brinkmann H."/>
            <person name="Mikhaleva J."/>
            <person name="Olsen L.C."/>
            <person name="Jubin C."/>
            <person name="Canestro C."/>
            <person name="Bouquet J.M."/>
            <person name="Danks G."/>
            <person name="Poulain J."/>
            <person name="Campsteijn C."/>
            <person name="Adamski M."/>
            <person name="Cross I."/>
            <person name="Yadetie F."/>
            <person name="Muffato M."/>
            <person name="Louis A."/>
            <person name="Butcher S."/>
            <person name="Tsagkogeorga G."/>
            <person name="Konrad A."/>
            <person name="Singh S."/>
            <person name="Jensen M.F."/>
            <person name="Cong E.H."/>
            <person name="Eikeseth-Otteraa H."/>
            <person name="Noel B."/>
            <person name="Anthouard V."/>
            <person name="Porcel B.M."/>
            <person name="Kachouri-Lafond R."/>
            <person name="Nishino A."/>
            <person name="Ugolini M."/>
            <person name="Chourrout P."/>
            <person name="Nishida H."/>
            <person name="Aasland R."/>
            <person name="Huzurbazar S."/>
            <person name="Westhof E."/>
            <person name="Delsuc F."/>
            <person name="Lehrach H."/>
            <person name="Reinhardt R."/>
            <person name="Weissenbach J."/>
            <person name="Roy S.W."/>
            <person name="Artiguenave F."/>
            <person name="Postlethwait J.H."/>
            <person name="Manak J.R."/>
            <person name="Thompson E.M."/>
            <person name="Jaillon O."/>
            <person name="Du Pasquier L."/>
            <person name="Boudinot P."/>
            <person name="Liberles D.A."/>
            <person name="Volff J.N."/>
            <person name="Philippe H."/>
            <person name="Lenhard B."/>
            <person name="Roest Crollius H."/>
            <person name="Wincker P."/>
            <person name="Chourrout D."/>
        </authorList>
    </citation>
    <scope>NUCLEOTIDE SEQUENCE [LARGE SCALE GENOMIC DNA]</scope>
</reference>
<dbReference type="Proteomes" id="UP000001307">
    <property type="component" value="Unassembled WGS sequence"/>
</dbReference>
<evidence type="ECO:0000256" key="7">
    <source>
        <dbReference type="PROSITE-ProRule" id="PRU00339"/>
    </source>
</evidence>
<dbReference type="EMBL" id="FN653015">
    <property type="protein sequence ID" value="CBY20336.1"/>
    <property type="molecule type" value="Genomic_DNA"/>
</dbReference>
<sequence>MMESVIERCKMQIHKFKKIYDFESAYWFAEKWLFAVFIDSEKSSVGAKQRNYFDGKWINLPNNDIHSSLLEPLEEMISCLIHNQQFARAVHFIKSNGLHIRSKTFFLLLLHCQVKLKDWINAELTLMDYEDRIVGKADLTNLTESEDPQQARIAHLKGVVFDALEKRELAVEEFKFSVKSDVSAVSSMMTLANRTMMDEKEAQIFIDEIFSGQEEDEMKRIYEMNLTPTEFNLKTNSKESMLLNAASIENYIWEVKDHMSKFSNEIALRLSSKLMKIDPYDDRILLNHIGLLVESDQSNELYKLGHLLIGLDPDKWIGWYCAGCYYLVVKKFMKAIDMLRKALIKNPNFGHAYLALGHVFSEEKEYDQAMNSYLSAQRVMPGSALPDLYVSVSYRALGNYEDAHSFIKQAYEREPCNPMVLHEYGTNLIKLEDYENAAKFLNRALNSLMQNVRRNSQSEVSPRWAPLLFNLGTALRLKGDYKEAVEMHKRGLILNSSSADGHIILATSLFADNLFESVEQLQNAMTYDRQNSFTNEILTRVINELSKEDHSLLFDDSSDEEKEEEPLKPLPTQQEVQQFVTPQNRPRLQSTPREFQFNVNDSFEMSIDEDSTMGYGEQLDNSGDISDDTLPLDADS</sequence>
<dbReference type="GO" id="GO:0045842">
    <property type="term" value="P:positive regulation of mitotic metaphase/anaphase transition"/>
    <property type="evidence" value="ECO:0007669"/>
    <property type="project" value="TreeGrafter"/>
</dbReference>
<protein>
    <submittedName>
        <fullName evidence="9">Uncharacterized protein</fullName>
    </submittedName>
</protein>
<keyword evidence="10" id="KW-1185">Reference proteome</keyword>
<proteinExistence type="predicted"/>
<dbReference type="InterPro" id="IPR011990">
    <property type="entry name" value="TPR-like_helical_dom_sf"/>
</dbReference>
<dbReference type="GO" id="GO:0051301">
    <property type="term" value="P:cell division"/>
    <property type="evidence" value="ECO:0007669"/>
    <property type="project" value="UniProtKB-KW"/>
</dbReference>
<evidence type="ECO:0000256" key="6">
    <source>
        <dbReference type="ARBA" id="ARBA00023306"/>
    </source>
</evidence>
<evidence type="ECO:0000256" key="1">
    <source>
        <dbReference type="ARBA" id="ARBA00022618"/>
    </source>
</evidence>
<gene>
    <name evidence="9" type="ORF">GSOID_T00000327001</name>
</gene>
<name>E4WRF5_OIKDI</name>
<dbReference type="InterPro" id="IPR019734">
    <property type="entry name" value="TPR_rpt"/>
</dbReference>
<evidence type="ECO:0000256" key="2">
    <source>
        <dbReference type="ARBA" id="ARBA00022737"/>
    </source>
</evidence>
<dbReference type="OrthoDB" id="10006270at2759"/>
<feature type="repeat" description="TPR" evidence="7">
    <location>
        <begin position="350"/>
        <end position="383"/>
    </location>
</feature>
<dbReference type="GO" id="GO:0016567">
    <property type="term" value="P:protein ubiquitination"/>
    <property type="evidence" value="ECO:0007669"/>
    <property type="project" value="TreeGrafter"/>
</dbReference>
<dbReference type="InParanoid" id="E4WRF5"/>
<dbReference type="GO" id="GO:0005737">
    <property type="term" value="C:cytoplasm"/>
    <property type="evidence" value="ECO:0007669"/>
    <property type="project" value="TreeGrafter"/>
</dbReference>
<feature type="compositionally biased region" description="Polar residues" evidence="8">
    <location>
        <begin position="572"/>
        <end position="603"/>
    </location>
</feature>
<feature type="repeat" description="TPR" evidence="7">
    <location>
        <begin position="465"/>
        <end position="498"/>
    </location>
</feature>
<dbReference type="Pfam" id="PF13176">
    <property type="entry name" value="TPR_7"/>
    <property type="match status" value="1"/>
</dbReference>
<evidence type="ECO:0000256" key="8">
    <source>
        <dbReference type="SAM" id="MobiDB-lite"/>
    </source>
</evidence>
<keyword evidence="4" id="KW-0833">Ubl conjugation pathway</keyword>
<dbReference type="GO" id="GO:0031145">
    <property type="term" value="P:anaphase-promoting complex-dependent catabolic process"/>
    <property type="evidence" value="ECO:0007669"/>
    <property type="project" value="TreeGrafter"/>
</dbReference>
<dbReference type="Gene3D" id="1.25.40.10">
    <property type="entry name" value="Tetratricopeptide repeat domain"/>
    <property type="match status" value="1"/>
</dbReference>